<protein>
    <submittedName>
        <fullName evidence="2">SIR2 family protein</fullName>
    </submittedName>
</protein>
<reference evidence="2 3" key="1">
    <citation type="journal article" date="2012" name="J. Bacteriol.">
        <title>Genome sequence of the pathogenic Herbaspirillum seropedicae strain Os34, isolated from rice roots.</title>
        <authorList>
            <person name="Ye W."/>
            <person name="Ye S."/>
            <person name="Liu J."/>
            <person name="Chang S."/>
            <person name="Chen M."/>
            <person name="Zhu B."/>
            <person name="Guo L."/>
            <person name="An Q."/>
        </authorList>
    </citation>
    <scope>NUCLEOTIDE SEQUENCE [LARGE SCALE GENOMIC DNA]</scope>
    <source>
        <strain evidence="2 3">Os34</strain>
    </source>
</reference>
<proteinExistence type="predicted"/>
<dbReference type="Proteomes" id="UP000501648">
    <property type="component" value="Chromosome"/>
</dbReference>
<sequence length="577" mass="65393">MIRDFKKQIFCHENKYSPQEVDSGDPLWAERIDEFFKRTNILPPDGAPEEYSAAFEAVYPNEKQRRQYIDDAVHKGTPCYGHRVLAALMSSRQLDCVFTTNFDALVERSATISDDLLPADQRANATVAAIDSAERAQRCLDESDWPLVAKLHGDYKSSKIKNTNSELETQDEQMRRVLVSASQRFGLVVVGYSGRDTSIMETFEHVLREQSAYPAGFYWVTSSAKRLFPTVRTFLEYASMAGIKVAIVESKTFDELAGDVVSQIRLPDVLCQHVQLHKVAERLQPVPLNTVDALRFPVLQYSAIHVESIPTHARRITLERPLTTEEARKVLKAHGCRAVVAARGRELAVFGRDNELLQAFAEFGARLEGTIQLQPEAESWALGLIYDALTRALARGRPLIPHLKRTGHTLLVAADRENDSPEMKKLRFEELGKLRSAYGSLIGRVPKLGHVFCEAIEIKLEKVDDRWWFGFEPFTHVEIPTEARPPGAAEQHAPMERHVRRPDASADWRRERWQGRYNGAWAGIIRAWQDMLTSGPDNTVSTIGLQKDEGLDAIFKLHPRTGWSRPSHNHGYFDRTK</sequence>
<feature type="compositionally biased region" description="Basic and acidic residues" evidence="1">
    <location>
        <begin position="493"/>
        <end position="503"/>
    </location>
</feature>
<dbReference type="AlphaFoldDB" id="A0A6M4A172"/>
<gene>
    <name evidence="2" type="ORF">C798_25305</name>
</gene>
<dbReference type="SUPFAM" id="SSF52467">
    <property type="entry name" value="DHS-like NAD/FAD-binding domain"/>
    <property type="match status" value="1"/>
</dbReference>
<organism evidence="2 3">
    <name type="scientific">Herbaspirillum rubrisubalbicans Os34</name>
    <dbReference type="NCBI Taxonomy" id="1235827"/>
    <lineage>
        <taxon>Bacteria</taxon>
        <taxon>Pseudomonadati</taxon>
        <taxon>Pseudomonadota</taxon>
        <taxon>Betaproteobacteria</taxon>
        <taxon>Burkholderiales</taxon>
        <taxon>Oxalobacteraceae</taxon>
        <taxon>Herbaspirillum</taxon>
    </lineage>
</organism>
<accession>A0A6M4A172</accession>
<dbReference type="InterPro" id="IPR029035">
    <property type="entry name" value="DHS-like_NAD/FAD-binding_dom"/>
</dbReference>
<dbReference type="Pfam" id="PF13289">
    <property type="entry name" value="SIR2_2"/>
    <property type="match status" value="1"/>
</dbReference>
<evidence type="ECO:0000313" key="3">
    <source>
        <dbReference type="Proteomes" id="UP000501648"/>
    </source>
</evidence>
<evidence type="ECO:0000256" key="1">
    <source>
        <dbReference type="SAM" id="MobiDB-lite"/>
    </source>
</evidence>
<evidence type="ECO:0000313" key="2">
    <source>
        <dbReference type="EMBL" id="QJQ03432.1"/>
    </source>
</evidence>
<name>A0A6M4A172_9BURK</name>
<feature type="region of interest" description="Disordered" evidence="1">
    <location>
        <begin position="484"/>
        <end position="503"/>
    </location>
</feature>
<dbReference type="EMBL" id="CP008956">
    <property type="protein sequence ID" value="QJQ03432.1"/>
    <property type="molecule type" value="Genomic_DNA"/>
</dbReference>
<dbReference type="Gene3D" id="3.40.50.1220">
    <property type="entry name" value="TPP-binding domain"/>
    <property type="match status" value="1"/>
</dbReference>